<accession>A0ABV8A6P6</accession>
<keyword evidence="3" id="KW-1185">Reference proteome</keyword>
<feature type="chain" id="PRO_5045534395" evidence="1">
    <location>
        <begin position="25"/>
        <end position="296"/>
    </location>
</feature>
<dbReference type="Proteomes" id="UP001595748">
    <property type="component" value="Unassembled WGS sequence"/>
</dbReference>
<organism evidence="2 3">
    <name type="scientific">Deinococcus antarcticus</name>
    <dbReference type="NCBI Taxonomy" id="1298767"/>
    <lineage>
        <taxon>Bacteria</taxon>
        <taxon>Thermotogati</taxon>
        <taxon>Deinococcota</taxon>
        <taxon>Deinococci</taxon>
        <taxon>Deinococcales</taxon>
        <taxon>Deinococcaceae</taxon>
        <taxon>Deinococcus</taxon>
    </lineage>
</organism>
<feature type="signal peptide" evidence="1">
    <location>
        <begin position="1"/>
        <end position="24"/>
    </location>
</feature>
<gene>
    <name evidence="2" type="ORF">ACFOPQ_05185</name>
</gene>
<evidence type="ECO:0000313" key="2">
    <source>
        <dbReference type="EMBL" id="MFC3860157.1"/>
    </source>
</evidence>
<protein>
    <submittedName>
        <fullName evidence="2">Uncharacterized protein</fullName>
    </submittedName>
</protein>
<evidence type="ECO:0000256" key="1">
    <source>
        <dbReference type="SAM" id="SignalP"/>
    </source>
</evidence>
<keyword evidence="1" id="KW-0732">Signal</keyword>
<name>A0ABV8A6P6_9DEIO</name>
<dbReference type="EMBL" id="JBHRZF010000047">
    <property type="protein sequence ID" value="MFC3860157.1"/>
    <property type="molecule type" value="Genomic_DNA"/>
</dbReference>
<sequence>MVKMNRLWVTILALGALSVNLAAAQFASSTVPSTSEQELFKRALSFDSQTQVELLLGKAPKDFPVPVFAGSRLIGTVMTTDNSKSGSGMNRLPDARVFLDVPGSLGQTSQALNAFFKKQGYQLMAMPGAYDRMTGGFQTTTPTLAWGQWYRQKPADVISYGLQQVGAVTQVSLMREALTPEALQSRLRMAALQGEPTARLPKLVGPADSRVMGQGSGSSGEDAYQSAAIESTLALAALHDHFARQLTQAGWKLIQKGGTSRILVSLWQAPNQSLGELTLSQSGQGRYRGMIRISGM</sequence>
<dbReference type="RefSeq" id="WP_380076306.1">
    <property type="nucleotide sequence ID" value="NZ_JBHRZF010000047.1"/>
</dbReference>
<evidence type="ECO:0000313" key="3">
    <source>
        <dbReference type="Proteomes" id="UP001595748"/>
    </source>
</evidence>
<comment type="caution">
    <text evidence="2">The sequence shown here is derived from an EMBL/GenBank/DDBJ whole genome shotgun (WGS) entry which is preliminary data.</text>
</comment>
<reference evidence="3" key="1">
    <citation type="journal article" date="2019" name="Int. J. Syst. Evol. Microbiol.">
        <title>The Global Catalogue of Microorganisms (GCM) 10K type strain sequencing project: providing services to taxonomists for standard genome sequencing and annotation.</title>
        <authorList>
            <consortium name="The Broad Institute Genomics Platform"/>
            <consortium name="The Broad Institute Genome Sequencing Center for Infectious Disease"/>
            <person name="Wu L."/>
            <person name="Ma J."/>
        </authorList>
    </citation>
    <scope>NUCLEOTIDE SEQUENCE [LARGE SCALE GENOMIC DNA]</scope>
    <source>
        <strain evidence="3">CCTCC AB 2013263</strain>
    </source>
</reference>
<proteinExistence type="predicted"/>